<name>A0A9P0ZAE5_CUSEU</name>
<reference evidence="2" key="1">
    <citation type="submission" date="2022-07" db="EMBL/GenBank/DDBJ databases">
        <authorList>
            <person name="Macas J."/>
            <person name="Novak P."/>
            <person name="Neumann P."/>
        </authorList>
    </citation>
    <scope>NUCLEOTIDE SEQUENCE</scope>
</reference>
<keyword evidence="1" id="KW-0472">Membrane</keyword>
<dbReference type="Proteomes" id="UP001152484">
    <property type="component" value="Unassembled WGS sequence"/>
</dbReference>
<dbReference type="EMBL" id="CAMAPE010000029">
    <property type="protein sequence ID" value="CAH9092872.1"/>
    <property type="molecule type" value="Genomic_DNA"/>
</dbReference>
<evidence type="ECO:0000256" key="1">
    <source>
        <dbReference type="SAM" id="Phobius"/>
    </source>
</evidence>
<evidence type="ECO:0000313" key="3">
    <source>
        <dbReference type="Proteomes" id="UP001152484"/>
    </source>
</evidence>
<organism evidence="2 3">
    <name type="scientific">Cuscuta europaea</name>
    <name type="common">European dodder</name>
    <dbReference type="NCBI Taxonomy" id="41803"/>
    <lineage>
        <taxon>Eukaryota</taxon>
        <taxon>Viridiplantae</taxon>
        <taxon>Streptophyta</taxon>
        <taxon>Embryophyta</taxon>
        <taxon>Tracheophyta</taxon>
        <taxon>Spermatophyta</taxon>
        <taxon>Magnoliopsida</taxon>
        <taxon>eudicotyledons</taxon>
        <taxon>Gunneridae</taxon>
        <taxon>Pentapetalae</taxon>
        <taxon>asterids</taxon>
        <taxon>lamiids</taxon>
        <taxon>Solanales</taxon>
        <taxon>Convolvulaceae</taxon>
        <taxon>Cuscuteae</taxon>
        <taxon>Cuscuta</taxon>
        <taxon>Cuscuta subgen. Cuscuta</taxon>
    </lineage>
</organism>
<proteinExistence type="predicted"/>
<keyword evidence="3" id="KW-1185">Reference proteome</keyword>
<sequence>MVAGNGKIQLPAGKVVVIDRMTVAGVILCQCCHQRRWRDIEDVTAARDITAEMSLWCCHCGGVIVAASLWWWWRRYSWRQNFDNSWLASLFVFLITKSCQKFL</sequence>
<keyword evidence="1" id="KW-0812">Transmembrane</keyword>
<evidence type="ECO:0000313" key="2">
    <source>
        <dbReference type="EMBL" id="CAH9092872.1"/>
    </source>
</evidence>
<gene>
    <name evidence="2" type="ORF">CEURO_LOCUS12134</name>
</gene>
<comment type="caution">
    <text evidence="2">The sequence shown here is derived from an EMBL/GenBank/DDBJ whole genome shotgun (WGS) entry which is preliminary data.</text>
</comment>
<accession>A0A9P0ZAE5</accession>
<keyword evidence="1" id="KW-1133">Transmembrane helix</keyword>
<dbReference type="AlphaFoldDB" id="A0A9P0ZAE5"/>
<protein>
    <submittedName>
        <fullName evidence="2">Uncharacterized protein</fullName>
    </submittedName>
</protein>
<feature type="transmembrane region" description="Helical" evidence="1">
    <location>
        <begin position="53"/>
        <end position="73"/>
    </location>
</feature>